<comment type="function">
    <text evidence="7">May play the central regulatory role in sporulation. It may be an element of the effector pathway responsible for the activation of sporulation genes in response to nutritional stress. Spo0A may act in concert with spo0H (a sigma factor) to control the expression of some genes that are critical to the sporulation process.</text>
</comment>
<dbReference type="AlphaFoldDB" id="A0A3E2NE14"/>
<dbReference type="FunFam" id="3.40.50.2300:FF:000001">
    <property type="entry name" value="DNA-binding response regulator PhoB"/>
    <property type="match status" value="1"/>
</dbReference>
<evidence type="ECO:0000256" key="4">
    <source>
        <dbReference type="ARBA" id="ARBA00023015"/>
    </source>
</evidence>
<keyword evidence="6" id="KW-0804">Transcription</keyword>
<comment type="caution">
    <text evidence="12">The sequence shown here is derived from an EMBL/GenBank/DDBJ whole genome shotgun (WGS) entry which is preliminary data.</text>
</comment>
<evidence type="ECO:0000256" key="6">
    <source>
        <dbReference type="ARBA" id="ARBA00023163"/>
    </source>
</evidence>
<dbReference type="Gene3D" id="3.40.50.2300">
    <property type="match status" value="1"/>
</dbReference>
<evidence type="ECO:0000256" key="8">
    <source>
        <dbReference type="PROSITE-ProRule" id="PRU00169"/>
    </source>
</evidence>
<dbReference type="PROSITE" id="PS50110">
    <property type="entry name" value="RESPONSE_REGULATORY"/>
    <property type="match status" value="1"/>
</dbReference>
<dbReference type="GO" id="GO:0000156">
    <property type="term" value="F:phosphorelay response regulator activity"/>
    <property type="evidence" value="ECO:0007669"/>
    <property type="project" value="TreeGrafter"/>
</dbReference>
<sequence length="231" mass="26570">MKRVLIVEDEEDIRDFIVINLKRAGFEVVEAESGEEALAIIQNEKKLDIMLLDIMLPGIDGYKVLKKTRENNSSIGIIMLTAKSQEIDKVTGLSYGADDYIVKPFSPMELIARIDAILRRINNENNIENKKILTSGIFKLDLETRRFFKEDKEIELTQTEFLLIELFLKNEGKVLSRNEILDSVWGSDYFGDIKVVDVNMRRVRQKVENDSSSPECINTVRGFGYKWGKDK</sequence>
<keyword evidence="3" id="KW-0902">Two-component regulatory system</keyword>
<dbReference type="Proteomes" id="UP000260680">
    <property type="component" value="Unassembled WGS sequence"/>
</dbReference>
<evidence type="ECO:0000259" key="11">
    <source>
        <dbReference type="PROSITE" id="PS51755"/>
    </source>
</evidence>
<dbReference type="SMART" id="SM00448">
    <property type="entry name" value="REC"/>
    <property type="match status" value="1"/>
</dbReference>
<reference evidence="12 13" key="1">
    <citation type="submission" date="2018-07" db="EMBL/GenBank/DDBJ databases">
        <title>New species, Clostridium PI-S10-A1B.</title>
        <authorList>
            <person name="Krishna G."/>
            <person name="Summeta K."/>
            <person name="Shikha S."/>
            <person name="Prabhu P.B."/>
            <person name="Suresh K."/>
        </authorList>
    </citation>
    <scope>NUCLEOTIDE SEQUENCE [LARGE SCALE GENOMIC DNA]</scope>
    <source>
        <strain evidence="12 13">PI-S10-A1B</strain>
    </source>
</reference>
<dbReference type="EMBL" id="QOHO01000026">
    <property type="protein sequence ID" value="RFZ79236.1"/>
    <property type="molecule type" value="Genomic_DNA"/>
</dbReference>
<dbReference type="SUPFAM" id="SSF52172">
    <property type="entry name" value="CheY-like"/>
    <property type="match status" value="1"/>
</dbReference>
<evidence type="ECO:0000256" key="1">
    <source>
        <dbReference type="ARBA" id="ARBA00018672"/>
    </source>
</evidence>
<evidence type="ECO:0000256" key="3">
    <source>
        <dbReference type="ARBA" id="ARBA00023012"/>
    </source>
</evidence>
<keyword evidence="5 9" id="KW-0238">DNA-binding</keyword>
<feature type="domain" description="Response regulatory" evidence="10">
    <location>
        <begin position="3"/>
        <end position="118"/>
    </location>
</feature>
<dbReference type="Pfam" id="PF00072">
    <property type="entry name" value="Response_reg"/>
    <property type="match status" value="1"/>
</dbReference>
<dbReference type="GO" id="GO:0000976">
    <property type="term" value="F:transcription cis-regulatory region binding"/>
    <property type="evidence" value="ECO:0007669"/>
    <property type="project" value="TreeGrafter"/>
</dbReference>
<evidence type="ECO:0000313" key="13">
    <source>
        <dbReference type="Proteomes" id="UP000260680"/>
    </source>
</evidence>
<dbReference type="InterPro" id="IPR011006">
    <property type="entry name" value="CheY-like_superfamily"/>
</dbReference>
<evidence type="ECO:0000256" key="9">
    <source>
        <dbReference type="PROSITE-ProRule" id="PRU01091"/>
    </source>
</evidence>
<dbReference type="Gene3D" id="1.10.10.10">
    <property type="entry name" value="Winged helix-like DNA-binding domain superfamily/Winged helix DNA-binding domain"/>
    <property type="match status" value="1"/>
</dbReference>
<dbReference type="GO" id="GO:0032993">
    <property type="term" value="C:protein-DNA complex"/>
    <property type="evidence" value="ECO:0007669"/>
    <property type="project" value="TreeGrafter"/>
</dbReference>
<evidence type="ECO:0000313" key="12">
    <source>
        <dbReference type="EMBL" id="RFZ79236.1"/>
    </source>
</evidence>
<dbReference type="InterPro" id="IPR001867">
    <property type="entry name" value="OmpR/PhoB-type_DNA-bd"/>
</dbReference>
<evidence type="ECO:0000256" key="7">
    <source>
        <dbReference type="ARBA" id="ARBA00024867"/>
    </source>
</evidence>
<dbReference type="RefSeq" id="WP_117416747.1">
    <property type="nucleotide sequence ID" value="NZ_QOHO01000026.1"/>
</dbReference>
<evidence type="ECO:0000256" key="5">
    <source>
        <dbReference type="ARBA" id="ARBA00023125"/>
    </source>
</evidence>
<keyword evidence="4" id="KW-0805">Transcription regulation</keyword>
<dbReference type="Gene3D" id="6.10.250.690">
    <property type="match status" value="1"/>
</dbReference>
<gene>
    <name evidence="12" type="ORF">DS742_09445</name>
</gene>
<dbReference type="InterPro" id="IPR039420">
    <property type="entry name" value="WalR-like"/>
</dbReference>
<feature type="DNA-binding region" description="OmpR/PhoB-type" evidence="9">
    <location>
        <begin position="130"/>
        <end position="229"/>
    </location>
</feature>
<organism evidence="12 13">
    <name type="scientific">Lacrimispora amygdalina</name>
    <dbReference type="NCBI Taxonomy" id="253257"/>
    <lineage>
        <taxon>Bacteria</taxon>
        <taxon>Bacillati</taxon>
        <taxon>Bacillota</taxon>
        <taxon>Clostridia</taxon>
        <taxon>Lachnospirales</taxon>
        <taxon>Lachnospiraceae</taxon>
        <taxon>Lacrimispora</taxon>
    </lineage>
</organism>
<feature type="domain" description="OmpR/PhoB-type" evidence="11">
    <location>
        <begin position="130"/>
        <end position="229"/>
    </location>
</feature>
<dbReference type="PANTHER" id="PTHR48111:SF54">
    <property type="entry name" value="STAGE 0 SPORULATION PROTEIN A HOMOLOG"/>
    <property type="match status" value="1"/>
</dbReference>
<dbReference type="PROSITE" id="PS51755">
    <property type="entry name" value="OMPR_PHOB"/>
    <property type="match status" value="1"/>
</dbReference>
<name>A0A3E2NE14_9FIRM</name>
<keyword evidence="2 8" id="KW-0597">Phosphoprotein</keyword>
<dbReference type="GO" id="GO:0006355">
    <property type="term" value="P:regulation of DNA-templated transcription"/>
    <property type="evidence" value="ECO:0007669"/>
    <property type="project" value="InterPro"/>
</dbReference>
<feature type="modified residue" description="4-aspartylphosphate" evidence="8">
    <location>
        <position position="53"/>
    </location>
</feature>
<dbReference type="InterPro" id="IPR036388">
    <property type="entry name" value="WH-like_DNA-bd_sf"/>
</dbReference>
<dbReference type="CDD" id="cd00383">
    <property type="entry name" value="trans_reg_C"/>
    <property type="match status" value="1"/>
</dbReference>
<dbReference type="Pfam" id="PF00486">
    <property type="entry name" value="Trans_reg_C"/>
    <property type="match status" value="1"/>
</dbReference>
<dbReference type="GO" id="GO:0005829">
    <property type="term" value="C:cytosol"/>
    <property type="evidence" value="ECO:0007669"/>
    <property type="project" value="TreeGrafter"/>
</dbReference>
<dbReference type="InterPro" id="IPR001789">
    <property type="entry name" value="Sig_transdc_resp-reg_receiver"/>
</dbReference>
<dbReference type="SMART" id="SM00862">
    <property type="entry name" value="Trans_reg_C"/>
    <property type="match status" value="1"/>
</dbReference>
<evidence type="ECO:0000256" key="2">
    <source>
        <dbReference type="ARBA" id="ARBA00022553"/>
    </source>
</evidence>
<dbReference type="PANTHER" id="PTHR48111">
    <property type="entry name" value="REGULATOR OF RPOS"/>
    <property type="match status" value="1"/>
</dbReference>
<dbReference type="OrthoDB" id="9790442at2"/>
<protein>
    <recommendedName>
        <fullName evidence="1">Stage 0 sporulation protein A homolog</fullName>
    </recommendedName>
</protein>
<dbReference type="FunFam" id="1.10.10.10:FF:000018">
    <property type="entry name" value="DNA-binding response regulator ResD"/>
    <property type="match status" value="1"/>
</dbReference>
<evidence type="ECO:0000259" key="10">
    <source>
        <dbReference type="PROSITE" id="PS50110"/>
    </source>
</evidence>
<proteinExistence type="predicted"/>
<accession>A0A3E2NE14</accession>